<dbReference type="InterPro" id="IPR011150">
    <property type="entry name" value="Cutinase_monf"/>
</dbReference>
<comment type="similarity">
    <text evidence="2 12">Belongs to the cutinase family.</text>
</comment>
<dbReference type="PROSITE" id="PS00155">
    <property type="entry name" value="CUTINASE_1"/>
    <property type="match status" value="1"/>
</dbReference>
<dbReference type="InterPro" id="IPR029058">
    <property type="entry name" value="AB_hydrolase_fold"/>
</dbReference>
<comment type="function">
    <text evidence="12">Catalyzes the hydrolysis of complex carboxylic polyesters found in the cell wall of plants. Degrades cutin, a macromolecule that forms the structure of the plant cuticle.</text>
</comment>
<dbReference type="GO" id="GO:0016052">
    <property type="term" value="P:carbohydrate catabolic process"/>
    <property type="evidence" value="ECO:0007669"/>
    <property type="project" value="TreeGrafter"/>
</dbReference>
<keyword evidence="8 11" id="KW-1015">Disulfide bond</keyword>
<dbReference type="PRINTS" id="PR00129">
    <property type="entry name" value="CUTINASE"/>
</dbReference>
<keyword evidence="4 12" id="KW-0719">Serine esterase</keyword>
<evidence type="ECO:0000313" key="13">
    <source>
        <dbReference type="EMBL" id="TFK40467.1"/>
    </source>
</evidence>
<dbReference type="AlphaFoldDB" id="A0A5C3M6F8"/>
<dbReference type="PANTHER" id="PTHR48250:SF1">
    <property type="entry name" value="CUTINASE"/>
    <property type="match status" value="1"/>
</dbReference>
<dbReference type="InterPro" id="IPR000675">
    <property type="entry name" value="Cutinase/axe"/>
</dbReference>
<dbReference type="InterPro" id="IPR043580">
    <property type="entry name" value="CUTINASE_1"/>
</dbReference>
<proteinExistence type="inferred from homology"/>
<dbReference type="SUPFAM" id="SSF53474">
    <property type="entry name" value="alpha/beta-Hydrolases"/>
    <property type="match status" value="1"/>
</dbReference>
<keyword evidence="14" id="KW-1185">Reference proteome</keyword>
<comment type="catalytic activity">
    <reaction evidence="9 12">
        <text>cutin + H2O = cutin monomers.</text>
        <dbReference type="EC" id="3.1.1.74"/>
    </reaction>
</comment>
<dbReference type="PANTHER" id="PTHR48250">
    <property type="entry name" value="CUTINASE 2-RELATED"/>
    <property type="match status" value="1"/>
</dbReference>
<evidence type="ECO:0000256" key="6">
    <source>
        <dbReference type="ARBA" id="ARBA00022729"/>
    </source>
</evidence>
<keyword evidence="5 12" id="KW-0964">Secreted</keyword>
<evidence type="ECO:0000256" key="3">
    <source>
        <dbReference type="ARBA" id="ARBA00013095"/>
    </source>
</evidence>
<gene>
    <name evidence="13" type="ORF">BDQ12DRAFT_721118</name>
</gene>
<dbReference type="STRING" id="68775.A0A5C3M6F8"/>
<feature type="active site" description="Proton donor/acceptor" evidence="10">
    <location>
        <position position="185"/>
    </location>
</feature>
<dbReference type="OrthoDB" id="3225429at2759"/>
<feature type="signal peptide" evidence="12">
    <location>
        <begin position="1"/>
        <end position="19"/>
    </location>
</feature>
<evidence type="ECO:0000256" key="2">
    <source>
        <dbReference type="ARBA" id="ARBA00007534"/>
    </source>
</evidence>
<dbReference type="SMART" id="SM01110">
    <property type="entry name" value="Cutinase"/>
    <property type="match status" value="1"/>
</dbReference>
<accession>A0A5C3M6F8</accession>
<keyword evidence="6 12" id="KW-0732">Signal</keyword>
<dbReference type="Proteomes" id="UP000308652">
    <property type="component" value="Unassembled WGS sequence"/>
</dbReference>
<feature type="disulfide bond" evidence="11">
    <location>
        <begin position="168"/>
        <end position="175"/>
    </location>
</feature>
<reference evidence="13 14" key="1">
    <citation type="journal article" date="2019" name="Nat. Ecol. Evol.">
        <title>Megaphylogeny resolves global patterns of mushroom evolution.</title>
        <authorList>
            <person name="Varga T."/>
            <person name="Krizsan K."/>
            <person name="Foldi C."/>
            <person name="Dima B."/>
            <person name="Sanchez-Garcia M."/>
            <person name="Sanchez-Ramirez S."/>
            <person name="Szollosi G.J."/>
            <person name="Szarkandi J.G."/>
            <person name="Papp V."/>
            <person name="Albert L."/>
            <person name="Andreopoulos W."/>
            <person name="Angelini C."/>
            <person name="Antonin V."/>
            <person name="Barry K.W."/>
            <person name="Bougher N.L."/>
            <person name="Buchanan P."/>
            <person name="Buyck B."/>
            <person name="Bense V."/>
            <person name="Catcheside P."/>
            <person name="Chovatia M."/>
            <person name="Cooper J."/>
            <person name="Damon W."/>
            <person name="Desjardin D."/>
            <person name="Finy P."/>
            <person name="Geml J."/>
            <person name="Haridas S."/>
            <person name="Hughes K."/>
            <person name="Justo A."/>
            <person name="Karasinski D."/>
            <person name="Kautmanova I."/>
            <person name="Kiss B."/>
            <person name="Kocsube S."/>
            <person name="Kotiranta H."/>
            <person name="LaButti K.M."/>
            <person name="Lechner B.E."/>
            <person name="Liimatainen K."/>
            <person name="Lipzen A."/>
            <person name="Lukacs Z."/>
            <person name="Mihaltcheva S."/>
            <person name="Morgado L.N."/>
            <person name="Niskanen T."/>
            <person name="Noordeloos M.E."/>
            <person name="Ohm R.A."/>
            <person name="Ortiz-Santana B."/>
            <person name="Ovrebo C."/>
            <person name="Racz N."/>
            <person name="Riley R."/>
            <person name="Savchenko A."/>
            <person name="Shiryaev A."/>
            <person name="Soop K."/>
            <person name="Spirin V."/>
            <person name="Szebenyi C."/>
            <person name="Tomsovsky M."/>
            <person name="Tulloss R.E."/>
            <person name="Uehling J."/>
            <person name="Grigoriev I.V."/>
            <person name="Vagvolgyi C."/>
            <person name="Papp T."/>
            <person name="Martin F.M."/>
            <person name="Miettinen O."/>
            <person name="Hibbett D.S."/>
            <person name="Nagy L.G."/>
        </authorList>
    </citation>
    <scope>NUCLEOTIDE SEQUENCE [LARGE SCALE GENOMIC DNA]</scope>
    <source>
        <strain evidence="13 14">CBS 166.37</strain>
    </source>
</reference>
<evidence type="ECO:0000256" key="9">
    <source>
        <dbReference type="ARBA" id="ARBA00034045"/>
    </source>
</evidence>
<evidence type="ECO:0000256" key="7">
    <source>
        <dbReference type="ARBA" id="ARBA00022801"/>
    </source>
</evidence>
<evidence type="ECO:0000256" key="10">
    <source>
        <dbReference type="PIRSR" id="PIRSR611150-1"/>
    </source>
</evidence>
<dbReference type="EC" id="3.1.1.74" evidence="3 12"/>
<protein>
    <recommendedName>
        <fullName evidence="3 12">Cutinase</fullName>
        <ecNumber evidence="3 12">3.1.1.74</ecNumber>
    </recommendedName>
</protein>
<dbReference type="GO" id="GO:0005576">
    <property type="term" value="C:extracellular region"/>
    <property type="evidence" value="ECO:0007669"/>
    <property type="project" value="UniProtKB-SubCell"/>
</dbReference>
<sequence length="203" mass="20646">MFSYAALFTLAISASSAVAAPFTNPAELKARQSCADVVVYFARGTTEPGTLGTIVGPPFQAALTSALRGKSLSFVGVNYPATVAGYLAGGDVGGATTMANSVTSTANSCPNSKIVISGYSQGAQVTHLAAARLSSTIQNRVSAVVTFGDPDRDQALPGVLQGRRKTFCAAGDLICEGQPIILAPHLSYGANTPEAASFVAARV</sequence>
<evidence type="ECO:0000313" key="14">
    <source>
        <dbReference type="Proteomes" id="UP000308652"/>
    </source>
</evidence>
<dbReference type="Pfam" id="PF01083">
    <property type="entry name" value="Cutinase"/>
    <property type="match status" value="1"/>
</dbReference>
<feature type="disulfide bond" evidence="11">
    <location>
        <begin position="34"/>
        <end position="109"/>
    </location>
</feature>
<feature type="chain" id="PRO_5023136597" description="Cutinase" evidence="12">
    <location>
        <begin position="20"/>
        <end position="203"/>
    </location>
</feature>
<feature type="active site" evidence="10">
    <location>
        <position position="172"/>
    </location>
</feature>
<comment type="subcellular location">
    <subcellularLocation>
        <location evidence="1 12">Secreted</location>
    </subcellularLocation>
</comment>
<evidence type="ECO:0000256" key="1">
    <source>
        <dbReference type="ARBA" id="ARBA00004613"/>
    </source>
</evidence>
<organism evidence="13 14">
    <name type="scientific">Crucibulum laeve</name>
    <dbReference type="NCBI Taxonomy" id="68775"/>
    <lineage>
        <taxon>Eukaryota</taxon>
        <taxon>Fungi</taxon>
        <taxon>Dikarya</taxon>
        <taxon>Basidiomycota</taxon>
        <taxon>Agaricomycotina</taxon>
        <taxon>Agaricomycetes</taxon>
        <taxon>Agaricomycetidae</taxon>
        <taxon>Agaricales</taxon>
        <taxon>Agaricineae</taxon>
        <taxon>Nidulariaceae</taxon>
        <taxon>Crucibulum</taxon>
    </lineage>
</organism>
<dbReference type="GO" id="GO:0050525">
    <property type="term" value="F:cutinase activity"/>
    <property type="evidence" value="ECO:0007669"/>
    <property type="project" value="UniProtKB-UniRule"/>
</dbReference>
<evidence type="ECO:0000256" key="11">
    <source>
        <dbReference type="PIRSR" id="PIRSR611150-2"/>
    </source>
</evidence>
<evidence type="ECO:0000256" key="5">
    <source>
        <dbReference type="ARBA" id="ARBA00022525"/>
    </source>
</evidence>
<name>A0A5C3M6F8_9AGAR</name>
<evidence type="ECO:0000256" key="4">
    <source>
        <dbReference type="ARBA" id="ARBA00022487"/>
    </source>
</evidence>
<evidence type="ECO:0000256" key="12">
    <source>
        <dbReference type="RuleBase" id="RU361263"/>
    </source>
</evidence>
<feature type="active site" description="Nucleophile" evidence="10">
    <location>
        <position position="120"/>
    </location>
</feature>
<evidence type="ECO:0000256" key="8">
    <source>
        <dbReference type="ARBA" id="ARBA00023157"/>
    </source>
</evidence>
<dbReference type="Gene3D" id="3.40.50.1820">
    <property type="entry name" value="alpha/beta hydrolase"/>
    <property type="match status" value="1"/>
</dbReference>
<keyword evidence="7 12" id="KW-0378">Hydrolase</keyword>
<dbReference type="EMBL" id="ML213596">
    <property type="protein sequence ID" value="TFK40467.1"/>
    <property type="molecule type" value="Genomic_DNA"/>
</dbReference>